<dbReference type="OrthoDB" id="735059at2"/>
<evidence type="ECO:0008006" key="4">
    <source>
        <dbReference type="Google" id="ProtNLM"/>
    </source>
</evidence>
<evidence type="ECO:0000256" key="1">
    <source>
        <dbReference type="SAM" id="SignalP"/>
    </source>
</evidence>
<name>A0A1I5NZ99_9BACT</name>
<dbReference type="STRING" id="1079859.SAMN04515674_102195"/>
<accession>A0A1I5NZ99</accession>
<feature type="signal peptide" evidence="1">
    <location>
        <begin position="1"/>
        <end position="23"/>
    </location>
</feature>
<organism evidence="2 3">
    <name type="scientific">Pseudarcicella hirudinis</name>
    <dbReference type="NCBI Taxonomy" id="1079859"/>
    <lineage>
        <taxon>Bacteria</taxon>
        <taxon>Pseudomonadati</taxon>
        <taxon>Bacteroidota</taxon>
        <taxon>Cytophagia</taxon>
        <taxon>Cytophagales</taxon>
        <taxon>Flectobacillaceae</taxon>
        <taxon>Pseudarcicella</taxon>
    </lineage>
</organism>
<evidence type="ECO:0000313" key="2">
    <source>
        <dbReference type="EMBL" id="SFP27178.1"/>
    </source>
</evidence>
<sequence length="354" mass="39008">MKKIFQIYLVFLCAVVLQHNVMAQGCIAVRPMSSVIGNVNNPNQIMHPGQWQVSLGYRYLHSFRHYLGSEEQTQRIEQGTQVINDTHNFDLGVSYAVSSRLSLALNLPVSTNDRSSLYEHYGNSLTANPDQKRFHTYSKGIGDLRLTATYWLLDPMKHSKGNIAIGLGVKAPTGDFNVLDQFHRLDADKKDYTVLKAVDQSIQLGDGGWGGSIEVQGYRQVFTKTSLYFNGFYLFSPKVKNESTGFSVPDQFAARVGLAYALIPKHGFAVSLGGRIEGLPSIDAFGSSDGGRRPGYIISVEPGVTWSGIKNTFALTVPIALVRNRTPTWTSTGMKPGDAAFADYLISATVSHRF</sequence>
<keyword evidence="3" id="KW-1185">Reference proteome</keyword>
<dbReference type="RefSeq" id="WP_092012590.1">
    <property type="nucleotide sequence ID" value="NZ_FOXH01000002.1"/>
</dbReference>
<evidence type="ECO:0000313" key="3">
    <source>
        <dbReference type="Proteomes" id="UP000199306"/>
    </source>
</evidence>
<feature type="chain" id="PRO_5011578691" description="MetA-pathway of phenol degradation" evidence="1">
    <location>
        <begin position="24"/>
        <end position="354"/>
    </location>
</feature>
<gene>
    <name evidence="2" type="ORF">SAMN04515674_102195</name>
</gene>
<reference evidence="2 3" key="1">
    <citation type="submission" date="2016-10" db="EMBL/GenBank/DDBJ databases">
        <authorList>
            <person name="de Groot N.N."/>
        </authorList>
    </citation>
    <scope>NUCLEOTIDE SEQUENCE [LARGE SCALE GENOMIC DNA]</scope>
    <source>
        <strain evidence="3">E92,LMG 26720,CCM 7988</strain>
    </source>
</reference>
<keyword evidence="1" id="KW-0732">Signal</keyword>
<dbReference type="EMBL" id="FOXH01000002">
    <property type="protein sequence ID" value="SFP27178.1"/>
    <property type="molecule type" value="Genomic_DNA"/>
</dbReference>
<dbReference type="AlphaFoldDB" id="A0A1I5NZ99"/>
<dbReference type="PROSITE" id="PS51257">
    <property type="entry name" value="PROKAR_LIPOPROTEIN"/>
    <property type="match status" value="1"/>
</dbReference>
<protein>
    <recommendedName>
        <fullName evidence="4">MetA-pathway of phenol degradation</fullName>
    </recommendedName>
</protein>
<proteinExistence type="predicted"/>
<dbReference type="Proteomes" id="UP000199306">
    <property type="component" value="Unassembled WGS sequence"/>
</dbReference>